<gene>
    <name evidence="2" type="ORF">E3N88_21970</name>
</gene>
<dbReference type="Proteomes" id="UP000326396">
    <property type="component" value="Linkage Group LG2"/>
</dbReference>
<evidence type="ECO:0008006" key="4">
    <source>
        <dbReference type="Google" id="ProtNLM"/>
    </source>
</evidence>
<accession>A0A5N6NA69</accession>
<keyword evidence="3" id="KW-1185">Reference proteome</keyword>
<feature type="region of interest" description="Disordered" evidence="1">
    <location>
        <begin position="1"/>
        <end position="36"/>
    </location>
</feature>
<evidence type="ECO:0000313" key="3">
    <source>
        <dbReference type="Proteomes" id="UP000326396"/>
    </source>
</evidence>
<dbReference type="SUPFAM" id="SSF46774">
    <property type="entry name" value="ARID-like"/>
    <property type="match status" value="1"/>
</dbReference>
<evidence type="ECO:0000313" key="2">
    <source>
        <dbReference type="EMBL" id="KAD4584369.1"/>
    </source>
</evidence>
<organism evidence="2 3">
    <name type="scientific">Mikania micrantha</name>
    <name type="common">bitter vine</name>
    <dbReference type="NCBI Taxonomy" id="192012"/>
    <lineage>
        <taxon>Eukaryota</taxon>
        <taxon>Viridiplantae</taxon>
        <taxon>Streptophyta</taxon>
        <taxon>Embryophyta</taxon>
        <taxon>Tracheophyta</taxon>
        <taxon>Spermatophyta</taxon>
        <taxon>Magnoliopsida</taxon>
        <taxon>eudicotyledons</taxon>
        <taxon>Gunneridae</taxon>
        <taxon>Pentapetalae</taxon>
        <taxon>asterids</taxon>
        <taxon>campanulids</taxon>
        <taxon>Asterales</taxon>
        <taxon>Asteraceae</taxon>
        <taxon>Asteroideae</taxon>
        <taxon>Heliantheae alliance</taxon>
        <taxon>Eupatorieae</taxon>
        <taxon>Mikania</taxon>
    </lineage>
</organism>
<dbReference type="EMBL" id="SZYD01000012">
    <property type="protein sequence ID" value="KAD4584369.1"/>
    <property type="molecule type" value="Genomic_DNA"/>
</dbReference>
<dbReference type="AlphaFoldDB" id="A0A5N6NA69"/>
<dbReference type="Gene3D" id="1.10.150.60">
    <property type="entry name" value="ARID DNA-binding domain"/>
    <property type="match status" value="1"/>
</dbReference>
<name>A0A5N6NA69_9ASTR</name>
<proteinExistence type="predicted"/>
<sequence>MDGISKTTKNLKDNLDQGDQRGLSEDDQSDHRNSSMESLCITVEKIQIEKKEEMGKKTGPVDAKKFRNHINRRNGRRSFKYHSCTYCVRPGFEVTFEGTMCVIAKPYMVFVEHNVKEDEKASKEYVTEARNSNIKWNDVDHLDNISKMWDHFEQMEIKDQPELIKKEKGKGNELEQTLEIERITTLEEMKIFLDLLDSVNINQWNKWTLRNKFEEMVKCVHINGGKEKVNNNNFWVLLAGDMGLDSWKGYKLMFIYNEYLDLMEWFYKNVKERKKQHGIYIFEAGEGSSKEQHKGKVRPREESNLPYKKKKIQAIRDWPPGCGPAI</sequence>
<protein>
    <recommendedName>
        <fullName evidence="4">ARID domain-containing protein</fullName>
    </recommendedName>
</protein>
<reference evidence="2 3" key="1">
    <citation type="submission" date="2019-05" db="EMBL/GenBank/DDBJ databases">
        <title>Mikania micrantha, genome provides insights into the molecular mechanism of rapid growth.</title>
        <authorList>
            <person name="Liu B."/>
        </authorList>
    </citation>
    <scope>NUCLEOTIDE SEQUENCE [LARGE SCALE GENOMIC DNA]</scope>
    <source>
        <strain evidence="2">NLD-2019</strain>
        <tissue evidence="2">Leaf</tissue>
    </source>
</reference>
<feature type="compositionally biased region" description="Basic and acidic residues" evidence="1">
    <location>
        <begin position="10"/>
        <end position="34"/>
    </location>
</feature>
<evidence type="ECO:0000256" key="1">
    <source>
        <dbReference type="SAM" id="MobiDB-lite"/>
    </source>
</evidence>
<dbReference type="GO" id="GO:0003677">
    <property type="term" value="F:DNA binding"/>
    <property type="evidence" value="ECO:0007669"/>
    <property type="project" value="InterPro"/>
</dbReference>
<comment type="caution">
    <text evidence="2">The sequence shown here is derived from an EMBL/GenBank/DDBJ whole genome shotgun (WGS) entry which is preliminary data.</text>
</comment>
<dbReference type="OrthoDB" id="533185at2759"/>
<dbReference type="InterPro" id="IPR036431">
    <property type="entry name" value="ARID_dom_sf"/>
</dbReference>